<comment type="caution">
    <text evidence="1">The sequence shown here is derived from an EMBL/GenBank/DDBJ whole genome shotgun (WGS) entry which is preliminary data.</text>
</comment>
<dbReference type="EMBL" id="JAGZCC010000086">
    <property type="protein sequence ID" value="MBS5589126.1"/>
    <property type="molecule type" value="Genomic_DNA"/>
</dbReference>
<protein>
    <submittedName>
        <fullName evidence="1">Uncharacterized protein</fullName>
    </submittedName>
</protein>
<reference evidence="1" key="1">
    <citation type="submission" date="2021-02" db="EMBL/GenBank/DDBJ databases">
        <title>Infant gut strain persistence is associated with maternal origin, phylogeny, and functional potential including surface adhesion and iron acquisition.</title>
        <authorList>
            <person name="Lou Y.C."/>
        </authorList>
    </citation>
    <scope>NUCLEOTIDE SEQUENCE</scope>
    <source>
        <strain evidence="1">L3_108_000G1_dasL3_108_000G1_metabat.metabat.11</strain>
    </source>
</reference>
<gene>
    <name evidence="1" type="ORF">KHX14_10055</name>
</gene>
<accession>A0A943EMH5</accession>
<name>A0A943EMH5_9FIRM</name>
<organism evidence="1 2">
    <name type="scientific">Thomasclavelia spiroformis</name>
    <dbReference type="NCBI Taxonomy" id="29348"/>
    <lineage>
        <taxon>Bacteria</taxon>
        <taxon>Bacillati</taxon>
        <taxon>Bacillota</taxon>
        <taxon>Erysipelotrichia</taxon>
        <taxon>Erysipelotrichales</taxon>
        <taxon>Coprobacillaceae</taxon>
        <taxon>Thomasclavelia</taxon>
    </lineage>
</organism>
<dbReference type="RefSeq" id="WP_303888143.1">
    <property type="nucleotide sequence ID" value="NZ_JAGZCC010000086.1"/>
</dbReference>
<evidence type="ECO:0000313" key="1">
    <source>
        <dbReference type="EMBL" id="MBS5589126.1"/>
    </source>
</evidence>
<sequence>MSIYQVVLDLENTKEKENLEKYISILKNFILHQGFLCKKGKNKSYLDTYTLGIEEDVIDQWIRENQIDKKNHKNIIYCSR</sequence>
<dbReference type="Proteomes" id="UP000751224">
    <property type="component" value="Unassembled WGS sequence"/>
</dbReference>
<dbReference type="AlphaFoldDB" id="A0A943EMH5"/>
<evidence type="ECO:0000313" key="2">
    <source>
        <dbReference type="Proteomes" id="UP000751224"/>
    </source>
</evidence>
<proteinExistence type="predicted"/>